<evidence type="ECO:0000256" key="1">
    <source>
        <dbReference type="ARBA" id="ARBA00004141"/>
    </source>
</evidence>
<dbReference type="Gene3D" id="1.20.1720.10">
    <property type="entry name" value="Multidrug resistance protein D"/>
    <property type="match status" value="1"/>
</dbReference>
<evidence type="ECO:0000256" key="6">
    <source>
        <dbReference type="SAM" id="MobiDB-lite"/>
    </source>
</evidence>
<dbReference type="Pfam" id="PF07690">
    <property type="entry name" value="MFS_1"/>
    <property type="match status" value="1"/>
</dbReference>
<comment type="caution">
    <text evidence="9">The sequence shown here is derived from an EMBL/GenBank/DDBJ whole genome shotgun (WGS) entry which is preliminary data.</text>
</comment>
<keyword evidence="5 7" id="KW-0472">Membrane</keyword>
<evidence type="ECO:0000256" key="2">
    <source>
        <dbReference type="ARBA" id="ARBA00022448"/>
    </source>
</evidence>
<keyword evidence="3 7" id="KW-0812">Transmembrane</keyword>
<dbReference type="InterPro" id="IPR011701">
    <property type="entry name" value="MFS"/>
</dbReference>
<evidence type="ECO:0000313" key="9">
    <source>
        <dbReference type="EMBL" id="OZI34953.1"/>
    </source>
</evidence>
<comment type="subcellular location">
    <subcellularLocation>
        <location evidence="1">Membrane</location>
        <topology evidence="1">Multi-pass membrane protein</topology>
    </subcellularLocation>
</comment>
<feature type="transmembrane region" description="Helical" evidence="7">
    <location>
        <begin position="423"/>
        <end position="442"/>
    </location>
</feature>
<feature type="domain" description="Major facilitator superfamily (MFS) profile" evidence="8">
    <location>
        <begin position="28"/>
        <end position="480"/>
    </location>
</feature>
<keyword evidence="10" id="KW-1185">Reference proteome</keyword>
<dbReference type="GO" id="GO:0016020">
    <property type="term" value="C:membrane"/>
    <property type="evidence" value="ECO:0007669"/>
    <property type="project" value="UniProtKB-SubCell"/>
</dbReference>
<evidence type="ECO:0000256" key="7">
    <source>
        <dbReference type="SAM" id="Phobius"/>
    </source>
</evidence>
<dbReference type="Gene3D" id="1.20.1250.20">
    <property type="entry name" value="MFS general substrate transporter like domains"/>
    <property type="match status" value="1"/>
</dbReference>
<reference evidence="10" key="1">
    <citation type="submission" date="2017-05" db="EMBL/GenBank/DDBJ databases">
        <title>Complete and WGS of Bordetella genogroups.</title>
        <authorList>
            <person name="Spilker T."/>
            <person name="Lipuma J."/>
        </authorList>
    </citation>
    <scope>NUCLEOTIDE SEQUENCE [LARGE SCALE GENOMIC DNA]</scope>
    <source>
        <strain evidence="10">AU16122</strain>
    </source>
</reference>
<feature type="transmembrane region" description="Helical" evidence="7">
    <location>
        <begin position="28"/>
        <end position="50"/>
    </location>
</feature>
<keyword evidence="2" id="KW-0813">Transport</keyword>
<dbReference type="PROSITE" id="PS50850">
    <property type="entry name" value="MFS"/>
    <property type="match status" value="1"/>
</dbReference>
<feature type="transmembrane region" description="Helical" evidence="7">
    <location>
        <begin position="244"/>
        <end position="264"/>
    </location>
</feature>
<feature type="transmembrane region" description="Helical" evidence="7">
    <location>
        <begin position="220"/>
        <end position="238"/>
    </location>
</feature>
<dbReference type="PANTHER" id="PTHR42718">
    <property type="entry name" value="MAJOR FACILITATOR SUPERFAMILY MULTIDRUG TRANSPORTER MFSC"/>
    <property type="match status" value="1"/>
</dbReference>
<dbReference type="PANTHER" id="PTHR42718:SF9">
    <property type="entry name" value="MAJOR FACILITATOR SUPERFAMILY MULTIDRUG TRANSPORTER MFSC"/>
    <property type="match status" value="1"/>
</dbReference>
<gene>
    <name evidence="9" type="ORF">CAL29_16010</name>
</gene>
<evidence type="ECO:0000259" key="8">
    <source>
        <dbReference type="PROSITE" id="PS50850"/>
    </source>
</evidence>
<dbReference type="AlphaFoldDB" id="A0A261SF18"/>
<dbReference type="CDD" id="cd17321">
    <property type="entry name" value="MFS_MMR_MDR_like"/>
    <property type="match status" value="1"/>
</dbReference>
<feature type="transmembrane region" description="Helical" evidence="7">
    <location>
        <begin position="285"/>
        <end position="311"/>
    </location>
</feature>
<evidence type="ECO:0000313" key="10">
    <source>
        <dbReference type="Proteomes" id="UP000216020"/>
    </source>
</evidence>
<feature type="compositionally biased region" description="Polar residues" evidence="6">
    <location>
        <begin position="1"/>
        <end position="12"/>
    </location>
</feature>
<dbReference type="GO" id="GO:0022857">
    <property type="term" value="F:transmembrane transporter activity"/>
    <property type="evidence" value="ECO:0007669"/>
    <property type="project" value="InterPro"/>
</dbReference>
<evidence type="ECO:0000256" key="4">
    <source>
        <dbReference type="ARBA" id="ARBA00022989"/>
    </source>
</evidence>
<feature type="transmembrane region" description="Helical" evidence="7">
    <location>
        <begin position="56"/>
        <end position="82"/>
    </location>
</feature>
<dbReference type="RefSeq" id="WP_094853942.1">
    <property type="nucleotide sequence ID" value="NZ_NEVM01000002.1"/>
</dbReference>
<name>A0A261SF18_9BORD</name>
<feature type="transmembrane region" description="Helical" evidence="7">
    <location>
        <begin position="94"/>
        <end position="117"/>
    </location>
</feature>
<feature type="region of interest" description="Disordered" evidence="6">
    <location>
        <begin position="1"/>
        <end position="21"/>
    </location>
</feature>
<feature type="transmembrane region" description="Helical" evidence="7">
    <location>
        <begin position="357"/>
        <end position="377"/>
    </location>
</feature>
<protein>
    <recommendedName>
        <fullName evidence="8">Major facilitator superfamily (MFS) profile domain-containing protein</fullName>
    </recommendedName>
</protein>
<dbReference type="EMBL" id="NEVM01000002">
    <property type="protein sequence ID" value="OZI34953.1"/>
    <property type="molecule type" value="Genomic_DNA"/>
</dbReference>
<dbReference type="Proteomes" id="UP000216020">
    <property type="component" value="Unassembled WGS sequence"/>
</dbReference>
<accession>A0A261SF18</accession>
<feature type="transmembrane region" description="Helical" evidence="7">
    <location>
        <begin position="323"/>
        <end position="345"/>
    </location>
</feature>
<feature type="transmembrane region" description="Helical" evidence="7">
    <location>
        <begin position="448"/>
        <end position="468"/>
    </location>
</feature>
<feature type="transmembrane region" description="Helical" evidence="7">
    <location>
        <begin position="383"/>
        <end position="402"/>
    </location>
</feature>
<feature type="transmembrane region" description="Helical" evidence="7">
    <location>
        <begin position="181"/>
        <end position="200"/>
    </location>
</feature>
<evidence type="ECO:0000256" key="5">
    <source>
        <dbReference type="ARBA" id="ARBA00023136"/>
    </source>
</evidence>
<organism evidence="9 10">
    <name type="scientific">Bordetella genomosp. 10</name>
    <dbReference type="NCBI Taxonomy" id="1416804"/>
    <lineage>
        <taxon>Bacteria</taxon>
        <taxon>Pseudomonadati</taxon>
        <taxon>Pseudomonadota</taxon>
        <taxon>Betaproteobacteria</taxon>
        <taxon>Burkholderiales</taxon>
        <taxon>Alcaligenaceae</taxon>
        <taxon>Bordetella</taxon>
    </lineage>
</organism>
<dbReference type="OrthoDB" id="9807274at2"/>
<keyword evidence="4 7" id="KW-1133">Transmembrane helix</keyword>
<dbReference type="SUPFAM" id="SSF103473">
    <property type="entry name" value="MFS general substrate transporter"/>
    <property type="match status" value="1"/>
</dbReference>
<dbReference type="InterPro" id="IPR036259">
    <property type="entry name" value="MFS_trans_sf"/>
</dbReference>
<feature type="transmembrane region" description="Helical" evidence="7">
    <location>
        <begin position="153"/>
        <end position="175"/>
    </location>
</feature>
<dbReference type="InterPro" id="IPR020846">
    <property type="entry name" value="MFS_dom"/>
</dbReference>
<evidence type="ECO:0000256" key="3">
    <source>
        <dbReference type="ARBA" id="ARBA00022692"/>
    </source>
</evidence>
<sequence>MRSPAASDSSLSCPGAPPVAPDSQARRVLAATSVSYVIVILDISIVNVALNNLSLAFGAGIASLQWVMNAYTLMFASLLLTGGALGDRWGARRVYLAGLGLFMLASSACAMAATLPVLIGARALQGMGAALLVPCSLKLIHQACPAAAQRARAIGIWAGLGGIAMAAGPLAGGLLIHWLDWRALFLVNVPICLAGMAMAWGIARDPAQAEAPRSPGRLDLAGLACGVVALGATIGVLIEGRVLGWTSAPMLAGAALCVTAWTILLRVETRHPAPMLPPRLFRDGLFSASVHVSLVSAFAFYGLLFVISLYYQQARGYTPLHAGLVLLPMTAMVGVGNMSASPLAARHGRKWPMIAALAGYAGGAAGLGLGLALANAALTVPSLLVIGLAAGIITPLATAPALETVPPQGAGVAAAVLNTGRQTGAALGVAIFGTVLGAVPPIESGMRAALGLVVAASAATIPVWWRALRPGARGPRDGLS</sequence>
<proteinExistence type="predicted"/>